<feature type="chain" id="PRO_5037870372" evidence="2">
    <location>
        <begin position="30"/>
        <end position="319"/>
    </location>
</feature>
<proteinExistence type="predicted"/>
<evidence type="ECO:0000313" key="5">
    <source>
        <dbReference type="WBParaSite" id="ACRNAN_scaffold8886.g20080.t1"/>
    </source>
</evidence>
<dbReference type="SUPFAM" id="SSF48726">
    <property type="entry name" value="Immunoglobulin"/>
    <property type="match status" value="1"/>
</dbReference>
<name>A0A914EJM6_9BILA</name>
<keyword evidence="1" id="KW-1133">Transmembrane helix</keyword>
<feature type="domain" description="Ig-like" evidence="3">
    <location>
        <begin position="48"/>
        <end position="166"/>
    </location>
</feature>
<dbReference type="AlphaFoldDB" id="A0A914EJM6"/>
<reference evidence="5" key="1">
    <citation type="submission" date="2022-11" db="UniProtKB">
        <authorList>
            <consortium name="WormBaseParasite"/>
        </authorList>
    </citation>
    <scope>IDENTIFICATION</scope>
</reference>
<feature type="signal peptide" evidence="2">
    <location>
        <begin position="1"/>
        <end position="29"/>
    </location>
</feature>
<keyword evidence="4" id="KW-1185">Reference proteome</keyword>
<dbReference type="Gene3D" id="2.60.40.10">
    <property type="entry name" value="Immunoglobulins"/>
    <property type="match status" value="1"/>
</dbReference>
<dbReference type="InterPro" id="IPR036179">
    <property type="entry name" value="Ig-like_dom_sf"/>
</dbReference>
<keyword evidence="1" id="KW-0472">Membrane</keyword>
<dbReference type="WBParaSite" id="ACRNAN_scaffold8886.g20080.t1">
    <property type="protein sequence ID" value="ACRNAN_scaffold8886.g20080.t1"/>
    <property type="gene ID" value="ACRNAN_scaffold8886.g20080"/>
</dbReference>
<organism evidence="4 5">
    <name type="scientific">Acrobeloides nanus</name>
    <dbReference type="NCBI Taxonomy" id="290746"/>
    <lineage>
        <taxon>Eukaryota</taxon>
        <taxon>Metazoa</taxon>
        <taxon>Ecdysozoa</taxon>
        <taxon>Nematoda</taxon>
        <taxon>Chromadorea</taxon>
        <taxon>Rhabditida</taxon>
        <taxon>Tylenchina</taxon>
        <taxon>Cephalobomorpha</taxon>
        <taxon>Cephaloboidea</taxon>
        <taxon>Cephalobidae</taxon>
        <taxon>Acrobeloides</taxon>
    </lineage>
</organism>
<dbReference type="InterPro" id="IPR007110">
    <property type="entry name" value="Ig-like_dom"/>
</dbReference>
<keyword evidence="2" id="KW-0732">Signal</keyword>
<dbReference type="Proteomes" id="UP000887540">
    <property type="component" value="Unplaced"/>
</dbReference>
<feature type="transmembrane region" description="Helical" evidence="1">
    <location>
        <begin position="297"/>
        <end position="315"/>
    </location>
</feature>
<evidence type="ECO:0000256" key="1">
    <source>
        <dbReference type="SAM" id="Phobius"/>
    </source>
</evidence>
<protein>
    <submittedName>
        <fullName evidence="5">Ig-like domain-containing protein</fullName>
    </submittedName>
</protein>
<accession>A0A914EJM6</accession>
<evidence type="ECO:0000313" key="4">
    <source>
        <dbReference type="Proteomes" id="UP000887540"/>
    </source>
</evidence>
<sequence>MRREIFKRSNFHGTLFQLVLLINLYAINGDEELQIEPTETRSTLRNDPECRSECLLSNTCGSWLENTSAKSGTYRLHQPLELSCQFLSAPTPVAVAWKFKTTTENVWRDVSCNVTTNYECNVTKLGEHRSTSFCTAENVTLEMGGIYRCETLDSKETVYSSEIRVDVVGIQSAVQISEHLHFGKPGHIEVQICSNPMAHPFWTDDEIVLQSSQSGNGLAVTSLLPARTESLLESGPTHHIPYCYVNRIIIAKVDERVKRLKLIVSLHEDMQSVDLSFHAKLKTKLKHQPRHNAASNHLYVCCSNLVMLLIVSIIYNKSY</sequence>
<keyword evidence="1" id="KW-0812">Transmembrane</keyword>
<evidence type="ECO:0000259" key="3">
    <source>
        <dbReference type="PROSITE" id="PS50835"/>
    </source>
</evidence>
<evidence type="ECO:0000256" key="2">
    <source>
        <dbReference type="SAM" id="SignalP"/>
    </source>
</evidence>
<dbReference type="InterPro" id="IPR013783">
    <property type="entry name" value="Ig-like_fold"/>
</dbReference>
<dbReference type="PROSITE" id="PS50835">
    <property type="entry name" value="IG_LIKE"/>
    <property type="match status" value="1"/>
</dbReference>